<evidence type="ECO:0000313" key="6">
    <source>
        <dbReference type="Proteomes" id="UP000236569"/>
    </source>
</evidence>
<accession>A0A2I9DAZ6</accession>
<evidence type="ECO:0000256" key="2">
    <source>
        <dbReference type="ARBA" id="ARBA00023163"/>
    </source>
</evidence>
<dbReference type="GO" id="GO:0006355">
    <property type="term" value="P:regulation of DNA-templated transcription"/>
    <property type="evidence" value="ECO:0007669"/>
    <property type="project" value="TreeGrafter"/>
</dbReference>
<gene>
    <name evidence="5" type="ORF">DAERI_180021</name>
</gene>
<dbReference type="GO" id="GO:0003677">
    <property type="term" value="F:DNA binding"/>
    <property type="evidence" value="ECO:0007669"/>
    <property type="project" value="TreeGrafter"/>
</dbReference>
<dbReference type="PANTHER" id="PTHR35807:SF1">
    <property type="entry name" value="TRANSCRIPTIONAL REGULATOR REDD"/>
    <property type="match status" value="1"/>
</dbReference>
<dbReference type="SMART" id="SM01043">
    <property type="entry name" value="BTAD"/>
    <property type="match status" value="1"/>
</dbReference>
<feature type="region of interest" description="Disordered" evidence="3">
    <location>
        <begin position="1"/>
        <end position="23"/>
    </location>
</feature>
<sequence length="664" mass="71627">MEGTLGPRGNAAERRPGTPGDPGNAVLACLAAGQFGEGLRHYTDLTAPSPEDDLWGGQCLVLLGRRLEGLRLLLQARARGLEDAGALVAVAYRFEGEVERAGEVLSGLDGTRLSAFGGAVAGRERGLLLFHAGRLREALSFLQRAWETAAGDPVTGHFLGSFSAALSLVLAELGRDASAAEYASLALGRVSPPQRVPLLWARALSRVHTGDFGGAARDLDEAALGATPDAAPLLDYYRGVLADARGLWPEAGEHYRASAGAARQARQPETEFYALLRLCALSTGQGDLDAARRHLARARHLASGERMAAFLALRRGALLVRAHDPQALPVLEAARQGFGTLELTRELGLAHLHLAEAHLRVGQADTALAHLEQVADVRHALEGGAVLAAELRGLPATLDLLRDSARGPFPPYLDVLRRDLEALEAGLPPRLTLTTLGGCGLTLAGERVRLNVGMARTVELLAFLLERGEATLEEVQTHVFEYHPPRQARDYLHVTRNALGKALPQLGVPFDRARRAYRLRPQGVRLCWDVQEVRRAVHLGGEVGLRRALGLYTGRFLPGSETAWAATVREDLEWSLARVGLETLETLQRQGNAAACVGLAQRLLQVQPLDVGITSLLVRALHTVRGSLAARQELERASQVFQRELGEVPEPLLALRRDPWLSTH</sequence>
<dbReference type="Pfam" id="PF03704">
    <property type="entry name" value="BTAD"/>
    <property type="match status" value="1"/>
</dbReference>
<dbReference type="EMBL" id="BFAG01000018">
    <property type="protein sequence ID" value="GBF07830.1"/>
    <property type="molecule type" value="Genomic_DNA"/>
</dbReference>
<evidence type="ECO:0000313" key="5">
    <source>
        <dbReference type="EMBL" id="GBF07830.1"/>
    </source>
</evidence>
<organism evidence="5 6">
    <name type="scientific">Deinococcus aerius</name>
    <dbReference type="NCBI Taxonomy" id="200253"/>
    <lineage>
        <taxon>Bacteria</taxon>
        <taxon>Thermotogati</taxon>
        <taxon>Deinococcota</taxon>
        <taxon>Deinococci</taxon>
        <taxon>Deinococcales</taxon>
        <taxon>Deinococcaceae</taxon>
        <taxon>Deinococcus</taxon>
    </lineage>
</organism>
<dbReference type="OrthoDB" id="51149at2"/>
<dbReference type="Gene3D" id="1.25.40.10">
    <property type="entry name" value="Tetratricopeptide repeat domain"/>
    <property type="match status" value="2"/>
</dbReference>
<dbReference type="RefSeq" id="WP_133162082.1">
    <property type="nucleotide sequence ID" value="NZ_BFAG01000018.1"/>
</dbReference>
<keyword evidence="1" id="KW-0805">Transcription regulation</keyword>
<feature type="domain" description="Bacterial transcriptional activator" evidence="4">
    <location>
        <begin position="528"/>
        <end position="661"/>
    </location>
</feature>
<proteinExistence type="predicted"/>
<keyword evidence="6" id="KW-1185">Reference proteome</keyword>
<dbReference type="Proteomes" id="UP000236569">
    <property type="component" value="Unassembled WGS sequence"/>
</dbReference>
<dbReference type="SUPFAM" id="SSF48452">
    <property type="entry name" value="TPR-like"/>
    <property type="match status" value="2"/>
</dbReference>
<name>A0A2I9DAZ6_9DEIO</name>
<evidence type="ECO:0000256" key="3">
    <source>
        <dbReference type="SAM" id="MobiDB-lite"/>
    </source>
</evidence>
<evidence type="ECO:0000259" key="4">
    <source>
        <dbReference type="SMART" id="SM01043"/>
    </source>
</evidence>
<dbReference type="InterPro" id="IPR011990">
    <property type="entry name" value="TPR-like_helical_dom_sf"/>
</dbReference>
<dbReference type="InterPro" id="IPR051677">
    <property type="entry name" value="AfsR-DnrI-RedD_regulator"/>
</dbReference>
<protein>
    <submittedName>
        <fullName evidence="5">Transcriptional regulator, SARP family</fullName>
    </submittedName>
</protein>
<dbReference type="InterPro" id="IPR005158">
    <property type="entry name" value="BTAD"/>
</dbReference>
<dbReference type="PANTHER" id="PTHR35807">
    <property type="entry name" value="TRANSCRIPTIONAL REGULATOR REDD-RELATED"/>
    <property type="match status" value="1"/>
</dbReference>
<keyword evidence="2" id="KW-0804">Transcription</keyword>
<dbReference type="AlphaFoldDB" id="A0A2I9DAZ6"/>
<reference evidence="6" key="1">
    <citation type="submission" date="2018-01" db="EMBL/GenBank/DDBJ databases">
        <title>Draft Genome Sequence of the Radioresistant Bacterium Deinococcus aerius TR0125, Isolated from the Higher Atmosphere above Japan.</title>
        <authorList>
            <person name="Satoh K."/>
            <person name="Arai H."/>
            <person name="Sanzen T."/>
            <person name="Kawaguchi Y."/>
            <person name="Hayashi H."/>
            <person name="Yokobori S."/>
            <person name="Yamagishi A."/>
            <person name="Oono Y."/>
            <person name="Narumi I."/>
        </authorList>
    </citation>
    <scope>NUCLEOTIDE SEQUENCE [LARGE SCALE GENOMIC DNA]</scope>
    <source>
        <strain evidence="6">TR0125</strain>
    </source>
</reference>
<comment type="caution">
    <text evidence="5">The sequence shown here is derived from an EMBL/GenBank/DDBJ whole genome shotgun (WGS) entry which is preliminary data.</text>
</comment>
<evidence type="ECO:0000256" key="1">
    <source>
        <dbReference type="ARBA" id="ARBA00023015"/>
    </source>
</evidence>